<dbReference type="SMART" id="SM00252">
    <property type="entry name" value="SH2"/>
    <property type="match status" value="2"/>
</dbReference>
<feature type="region of interest" description="Disordered" evidence="11">
    <location>
        <begin position="405"/>
        <end position="453"/>
    </location>
</feature>
<dbReference type="EC" id="2.7.10.2" evidence="10"/>
<name>A0A6B2EKM1_9DIPT</name>
<dbReference type="SUPFAM" id="SSF55550">
    <property type="entry name" value="SH2 domain"/>
    <property type="match status" value="2"/>
</dbReference>
<dbReference type="PRINTS" id="PR00109">
    <property type="entry name" value="TYRKINASE"/>
</dbReference>
<dbReference type="PROSITE" id="PS50011">
    <property type="entry name" value="PROTEIN_KINASE_DOM"/>
    <property type="match status" value="1"/>
</dbReference>
<dbReference type="Pfam" id="PF00017">
    <property type="entry name" value="SH2"/>
    <property type="match status" value="2"/>
</dbReference>
<dbReference type="SMART" id="SM00219">
    <property type="entry name" value="TyrKc"/>
    <property type="match status" value="1"/>
</dbReference>
<dbReference type="InterPro" id="IPR011009">
    <property type="entry name" value="Kinase-like_dom_sf"/>
</dbReference>
<evidence type="ECO:0000256" key="11">
    <source>
        <dbReference type="SAM" id="MobiDB-lite"/>
    </source>
</evidence>
<dbReference type="PROSITE" id="PS00107">
    <property type="entry name" value="PROTEIN_KINASE_ATP"/>
    <property type="match status" value="1"/>
</dbReference>
<protein>
    <recommendedName>
        <fullName evidence="10">Tyrosine-protein kinase</fullName>
        <ecNumber evidence="10">2.7.10.2</ecNumber>
    </recommendedName>
</protein>
<evidence type="ECO:0000256" key="5">
    <source>
        <dbReference type="ARBA" id="ARBA00023137"/>
    </source>
</evidence>
<feature type="domain" description="Protein kinase" evidence="13">
    <location>
        <begin position="738"/>
        <end position="997"/>
    </location>
</feature>
<dbReference type="FunFam" id="1.10.510.10:FF:000521">
    <property type="entry name" value="Tyrosine-protein kinase pr2"/>
    <property type="match status" value="1"/>
</dbReference>
<dbReference type="InterPro" id="IPR000980">
    <property type="entry name" value="SH2"/>
</dbReference>
<dbReference type="CDD" id="cd10347">
    <property type="entry name" value="SH2_Nterm_shark_like"/>
    <property type="match status" value="1"/>
</dbReference>
<feature type="repeat" description="ANK" evidence="7">
    <location>
        <begin position="182"/>
        <end position="214"/>
    </location>
</feature>
<dbReference type="EMBL" id="GIFK01005113">
    <property type="protein sequence ID" value="NBJ62816.1"/>
    <property type="molecule type" value="Transcribed_RNA"/>
</dbReference>
<evidence type="ECO:0000256" key="3">
    <source>
        <dbReference type="ARBA" id="ARBA00022777"/>
    </source>
</evidence>
<dbReference type="PROSITE" id="PS50001">
    <property type="entry name" value="SH2"/>
    <property type="match status" value="2"/>
</dbReference>
<dbReference type="InterPro" id="IPR017441">
    <property type="entry name" value="Protein_kinase_ATP_BS"/>
</dbReference>
<evidence type="ECO:0000256" key="8">
    <source>
        <dbReference type="PROSITE-ProRule" id="PRU00191"/>
    </source>
</evidence>
<proteinExistence type="inferred from homology"/>
<dbReference type="InterPro" id="IPR020635">
    <property type="entry name" value="Tyr_kinase_cat_dom"/>
</dbReference>
<keyword evidence="3 10" id="KW-0418">Kinase</keyword>
<dbReference type="Pfam" id="PF00023">
    <property type="entry name" value="Ank"/>
    <property type="match status" value="1"/>
</dbReference>
<dbReference type="SUPFAM" id="SSF56112">
    <property type="entry name" value="Protein kinase-like (PK-like)"/>
    <property type="match status" value="1"/>
</dbReference>
<dbReference type="PROSITE" id="PS50088">
    <property type="entry name" value="ANK_REPEAT"/>
    <property type="match status" value="3"/>
</dbReference>
<dbReference type="InterPro" id="IPR050198">
    <property type="entry name" value="Non-receptor_tyrosine_kinases"/>
</dbReference>
<feature type="compositionally biased region" description="Polar residues" evidence="11">
    <location>
        <begin position="474"/>
        <end position="494"/>
    </location>
</feature>
<feature type="compositionally biased region" description="Low complexity" evidence="11">
    <location>
        <begin position="708"/>
        <end position="718"/>
    </location>
</feature>
<evidence type="ECO:0000259" key="12">
    <source>
        <dbReference type="PROSITE" id="PS50001"/>
    </source>
</evidence>
<feature type="region of interest" description="Disordered" evidence="11">
    <location>
        <begin position="704"/>
        <end position="723"/>
    </location>
</feature>
<dbReference type="SMART" id="SM00248">
    <property type="entry name" value="ANK"/>
    <property type="match status" value="4"/>
</dbReference>
<dbReference type="PROSITE" id="PS50297">
    <property type="entry name" value="ANK_REP_REGION"/>
    <property type="match status" value="3"/>
</dbReference>
<comment type="similarity">
    <text evidence="10">Belongs to the protein kinase superfamily. Tyr protein kinase family.</text>
</comment>
<dbReference type="AlphaFoldDB" id="A0A6B2EKM1"/>
<evidence type="ECO:0000256" key="6">
    <source>
        <dbReference type="ARBA" id="ARBA00051245"/>
    </source>
</evidence>
<evidence type="ECO:0000256" key="9">
    <source>
        <dbReference type="PROSITE-ProRule" id="PRU10141"/>
    </source>
</evidence>
<evidence type="ECO:0000256" key="10">
    <source>
        <dbReference type="RuleBase" id="RU362096"/>
    </source>
</evidence>
<dbReference type="InterPro" id="IPR001245">
    <property type="entry name" value="Ser-Thr/Tyr_kinase_cat_dom"/>
</dbReference>
<feature type="repeat" description="ANK" evidence="7">
    <location>
        <begin position="216"/>
        <end position="248"/>
    </location>
</feature>
<dbReference type="SUPFAM" id="SSF48403">
    <property type="entry name" value="Ankyrin repeat"/>
    <property type="match status" value="1"/>
</dbReference>
<feature type="domain" description="SH2" evidence="12">
    <location>
        <begin position="284"/>
        <end position="407"/>
    </location>
</feature>
<evidence type="ECO:0000256" key="7">
    <source>
        <dbReference type="PROSITE-ProRule" id="PRU00023"/>
    </source>
</evidence>
<keyword evidence="7" id="KW-0040">ANK repeat</keyword>
<accession>A0A6B2EKM1</accession>
<dbReference type="Pfam" id="PF12796">
    <property type="entry name" value="Ank_2"/>
    <property type="match status" value="1"/>
</dbReference>
<dbReference type="InterPro" id="IPR035061">
    <property type="entry name" value="Shark-like_SH2_N"/>
</dbReference>
<evidence type="ECO:0000256" key="4">
    <source>
        <dbReference type="ARBA" id="ARBA00022840"/>
    </source>
</evidence>
<dbReference type="Gene3D" id="3.30.505.10">
    <property type="entry name" value="SH2 domain"/>
    <property type="match status" value="2"/>
</dbReference>
<feature type="region of interest" description="Disordered" evidence="11">
    <location>
        <begin position="474"/>
        <end position="545"/>
    </location>
</feature>
<dbReference type="Gene3D" id="3.30.200.20">
    <property type="entry name" value="Phosphorylase Kinase, domain 1"/>
    <property type="match status" value="1"/>
</dbReference>
<dbReference type="Gene3D" id="1.10.510.10">
    <property type="entry name" value="Transferase(Phosphotransferase) domain 1"/>
    <property type="match status" value="1"/>
</dbReference>
<dbReference type="InterPro" id="IPR000719">
    <property type="entry name" value="Prot_kinase_dom"/>
</dbReference>
<keyword evidence="4 9" id="KW-0067">ATP-binding</keyword>
<dbReference type="PRINTS" id="PR00401">
    <property type="entry name" value="SH2DOMAIN"/>
</dbReference>
<organism evidence="14">
    <name type="scientific">Phlebotomus kandelakii</name>
    <dbReference type="NCBI Taxonomy" id="1109342"/>
    <lineage>
        <taxon>Eukaryota</taxon>
        <taxon>Metazoa</taxon>
        <taxon>Ecdysozoa</taxon>
        <taxon>Arthropoda</taxon>
        <taxon>Hexapoda</taxon>
        <taxon>Insecta</taxon>
        <taxon>Pterygota</taxon>
        <taxon>Neoptera</taxon>
        <taxon>Endopterygota</taxon>
        <taxon>Diptera</taxon>
        <taxon>Nematocera</taxon>
        <taxon>Psychodoidea</taxon>
        <taxon>Psychodidae</taxon>
        <taxon>Phlebotomus</taxon>
        <taxon>Larroussius</taxon>
    </lineage>
</organism>
<evidence type="ECO:0000256" key="2">
    <source>
        <dbReference type="ARBA" id="ARBA00022741"/>
    </source>
</evidence>
<comment type="catalytic activity">
    <reaction evidence="6 10">
        <text>L-tyrosyl-[protein] + ATP = O-phospho-L-tyrosyl-[protein] + ADP + H(+)</text>
        <dbReference type="Rhea" id="RHEA:10596"/>
        <dbReference type="Rhea" id="RHEA-COMP:10136"/>
        <dbReference type="Rhea" id="RHEA-COMP:20101"/>
        <dbReference type="ChEBI" id="CHEBI:15378"/>
        <dbReference type="ChEBI" id="CHEBI:30616"/>
        <dbReference type="ChEBI" id="CHEBI:46858"/>
        <dbReference type="ChEBI" id="CHEBI:61978"/>
        <dbReference type="ChEBI" id="CHEBI:456216"/>
        <dbReference type="EC" id="2.7.10.2"/>
    </reaction>
</comment>
<keyword evidence="8" id="KW-0727">SH2 domain</keyword>
<evidence type="ECO:0000259" key="13">
    <source>
        <dbReference type="PROSITE" id="PS50011"/>
    </source>
</evidence>
<keyword evidence="5 10" id="KW-0829">Tyrosine-protein kinase</keyword>
<keyword evidence="2 9" id="KW-0547">Nucleotide-binding</keyword>
<dbReference type="InterPro" id="IPR036860">
    <property type="entry name" value="SH2_dom_sf"/>
</dbReference>
<feature type="domain" description="SH2" evidence="12">
    <location>
        <begin position="9"/>
        <end position="102"/>
    </location>
</feature>
<dbReference type="Gene3D" id="1.25.40.20">
    <property type="entry name" value="Ankyrin repeat-containing domain"/>
    <property type="match status" value="1"/>
</dbReference>
<dbReference type="GO" id="GO:0002009">
    <property type="term" value="P:morphogenesis of an epithelium"/>
    <property type="evidence" value="ECO:0007669"/>
    <property type="project" value="UniProtKB-ARBA"/>
</dbReference>
<evidence type="ECO:0000313" key="14">
    <source>
        <dbReference type="EMBL" id="NBJ62816.1"/>
    </source>
</evidence>
<dbReference type="PANTHER" id="PTHR24418">
    <property type="entry name" value="TYROSINE-PROTEIN KINASE"/>
    <property type="match status" value="1"/>
</dbReference>
<dbReference type="InterPro" id="IPR002110">
    <property type="entry name" value="Ankyrin_rpt"/>
</dbReference>
<evidence type="ECO:0000256" key="1">
    <source>
        <dbReference type="ARBA" id="ARBA00022679"/>
    </source>
</evidence>
<sequence>MNREDNLCWFHGRVSRERAEQILREEGYGDGVFLVRESNSSNGDYVLSVLHEGQVCHYQIRRHGEDAFFSIDDNKRIHGLDSLIEHYQQSSQGLVTKLSAIVKCDPPPHDSRCHGRMNLLHRATKEGNYTVVSELLKCGYRNIDAKNQDGQTAVHLACQFANEAILQKIIECNANVNFRDIKGNTPLHYACRSQPASMIQLLIDSKANIQARNNETGCVPLHDAAAHGNLDAIKVLLNAGAPLRPRSSSGELPIDFAREKEHNHVIDYLKSYIQPHSTTDRIHWYHGTLDRLEAVAILEEYAKGLLQARRMEEVAQTDRNNMDSNANEESQDSDITSGVFLVRYTEKNKGSQVLTLLYDGKPKHFIIQKTSHYLYIDEGPYMTSLEHLVQHYTKFADGLPINLRHPVKPKPKPPLPLPSTIPKTKRAKAPLSTSLSSPEQDDPRCGRTFVRNRSDSDFMDSGFSFRTTRNLSVPTNDIMNRTGLLGTSPTSPEKNNQRKASKSPDFRSLKPSRPKRNIFIDGLSSLRRSKNRGAKKEESAQKSVDQQLEIDTNLMKNLSFSTDFLVQSPPTDALYNTPTNNCAIVDIDIEGDRSPRSQEDARNSNVSSDSLEYFTESDVAHIEDHMNDKETEEIYFIDKPLTIDNEPPPQNSNGNILNEAGYIIMQKIPVFVEMPSNANYVPPNPAKFDRLDSIASERSESEFAHMFQHQTSTQSSTTDEGAVNKPTKPYYFIPACELKLDTVLGEGEFGSVYRGSLSASEEGGERIPVAVKTLHDERCRKNREEFLREANVMIQLRHHCIVKLIGISKGPPLMMVQELVGLGSMLDYLHQNGEKINPHCELRLWASQIACGMNYLEKQHYVHRDLAARNILLASKNQAKISDFGLSRALAVDNDYYKASQGGKWPIKWYAPESFNYGTFSHASDVWSFGITLWEMYALGEPPYGDMKGVDVIKLIEEGKRLAKPTICPDDIFERMENCWNYNPKDRPTFRHLTEFFAPDYANVTELIQSEQIV</sequence>
<dbReference type="GO" id="GO:0004715">
    <property type="term" value="F:non-membrane spanning protein tyrosine kinase activity"/>
    <property type="evidence" value="ECO:0007669"/>
    <property type="project" value="UniProtKB-EC"/>
</dbReference>
<dbReference type="Pfam" id="PF07714">
    <property type="entry name" value="PK_Tyr_Ser-Thr"/>
    <property type="match status" value="1"/>
</dbReference>
<reference evidence="14" key="1">
    <citation type="submission" date="2019-10" db="EMBL/GenBank/DDBJ databases">
        <title>Short sand fly seasons in Tbilisi, Georgia, hinder development of host immunity to saliva of the visceral leishmaniasis vector Phlebotomus kandelakii.</title>
        <authorList>
            <person name="Oliveira F."/>
            <person name="Giorgobiani E."/>
            <person name="Guimaraes-Costa A.B."/>
            <person name="Abdeladhim M."/>
            <person name="Oristian J."/>
            <person name="Tskhvaradze L."/>
            <person name="Tsertsvadze N."/>
            <person name="Zakalashvili M."/>
            <person name="Valenzuela J.G."/>
            <person name="Kamhawi S."/>
        </authorList>
    </citation>
    <scope>NUCLEOTIDE SEQUENCE</scope>
    <source>
        <strain evidence="14">Wild-capture in Tbilisi</strain>
        <tissue evidence="14">Salivary glands</tissue>
    </source>
</reference>
<feature type="repeat" description="ANK" evidence="7">
    <location>
        <begin position="149"/>
        <end position="181"/>
    </location>
</feature>
<feature type="binding site" evidence="9">
    <location>
        <position position="772"/>
    </location>
    <ligand>
        <name>ATP</name>
        <dbReference type="ChEBI" id="CHEBI:30616"/>
    </ligand>
</feature>
<dbReference type="InterPro" id="IPR008266">
    <property type="entry name" value="Tyr_kinase_AS"/>
</dbReference>
<dbReference type="PROSITE" id="PS00109">
    <property type="entry name" value="PROTEIN_KINASE_TYR"/>
    <property type="match status" value="1"/>
</dbReference>
<keyword evidence="1 10" id="KW-0808">Transferase</keyword>
<dbReference type="InterPro" id="IPR036770">
    <property type="entry name" value="Ankyrin_rpt-contain_sf"/>
</dbReference>
<dbReference type="GO" id="GO:0005524">
    <property type="term" value="F:ATP binding"/>
    <property type="evidence" value="ECO:0007669"/>
    <property type="project" value="UniProtKB-UniRule"/>
</dbReference>